<protein>
    <submittedName>
        <fullName evidence="2">NAD-dependent epimerase/dehydratase family protein</fullName>
    </submittedName>
</protein>
<evidence type="ECO:0000259" key="1">
    <source>
        <dbReference type="Pfam" id="PF01370"/>
    </source>
</evidence>
<proteinExistence type="predicted"/>
<dbReference type="AlphaFoldDB" id="A0A9X1T298"/>
<dbReference type="RefSeq" id="WP_231816399.1">
    <property type="nucleotide sequence ID" value="NZ_JAJOZR010000015.1"/>
</dbReference>
<dbReference type="InterPro" id="IPR036291">
    <property type="entry name" value="NAD(P)-bd_dom_sf"/>
</dbReference>
<dbReference type="GO" id="GO:0004029">
    <property type="term" value="F:aldehyde dehydrogenase (NAD+) activity"/>
    <property type="evidence" value="ECO:0007669"/>
    <property type="project" value="TreeGrafter"/>
</dbReference>
<feature type="domain" description="NAD-dependent epimerase/dehydratase" evidence="1">
    <location>
        <begin position="4"/>
        <end position="217"/>
    </location>
</feature>
<dbReference type="GO" id="GO:0005737">
    <property type="term" value="C:cytoplasm"/>
    <property type="evidence" value="ECO:0007669"/>
    <property type="project" value="TreeGrafter"/>
</dbReference>
<organism evidence="2 3">
    <name type="scientific">Rhizobium quercicola</name>
    <dbReference type="NCBI Taxonomy" id="2901226"/>
    <lineage>
        <taxon>Bacteria</taxon>
        <taxon>Pseudomonadati</taxon>
        <taxon>Pseudomonadota</taxon>
        <taxon>Alphaproteobacteria</taxon>
        <taxon>Hyphomicrobiales</taxon>
        <taxon>Rhizobiaceae</taxon>
        <taxon>Rhizobium/Agrobacterium group</taxon>
        <taxon>Rhizobium</taxon>
    </lineage>
</organism>
<accession>A0A9X1T298</accession>
<comment type="caution">
    <text evidence="2">The sequence shown here is derived from an EMBL/GenBank/DDBJ whole genome shotgun (WGS) entry which is preliminary data.</text>
</comment>
<dbReference type="PANTHER" id="PTHR48079:SF6">
    <property type="entry name" value="NAD(P)-BINDING DOMAIN-CONTAINING PROTEIN-RELATED"/>
    <property type="match status" value="1"/>
</dbReference>
<sequence>MTRVIVIGATGHVGTYLVPALVETGHEVVAISRGLAEPYQPHAAWRQVERLQMDREALERAGTFGKDIRSLKPDIVIDMICFTKPSAEMLVEALSGHVGHFLHTGTIWTHGTSVAVPTVEDAPKYPFGDYGVKKAEIETYLLKKAHQDGFPVTILHPGHIVGPGWAPLNPQGNFNPQVFSMLARGQPLVLPNFGLETIHHVHAEDVARLFMAATTSRATAIGESFHAVSDKALTLRGYAESMSRWFGHEPDLEFLPFEQWAAGQNAEDAKATWEHMARSPNCSMEKARRLLGFVPRHTSLQAVQEAVTWLIAKDEVEAPIG</sequence>
<gene>
    <name evidence="2" type="ORF">LRX75_19925</name>
</gene>
<dbReference type="PANTHER" id="PTHR48079">
    <property type="entry name" value="PROTEIN YEEZ"/>
    <property type="match status" value="1"/>
</dbReference>
<dbReference type="Pfam" id="PF01370">
    <property type="entry name" value="Epimerase"/>
    <property type="match status" value="1"/>
</dbReference>
<dbReference type="EMBL" id="JAJOZR010000015">
    <property type="protein sequence ID" value="MCD7111312.1"/>
    <property type="molecule type" value="Genomic_DNA"/>
</dbReference>
<dbReference type="InterPro" id="IPR001509">
    <property type="entry name" value="Epimerase_deHydtase"/>
</dbReference>
<dbReference type="Gene3D" id="3.40.50.720">
    <property type="entry name" value="NAD(P)-binding Rossmann-like Domain"/>
    <property type="match status" value="1"/>
</dbReference>
<dbReference type="InterPro" id="IPR051783">
    <property type="entry name" value="NAD(P)-dependent_oxidoreduct"/>
</dbReference>
<dbReference type="SUPFAM" id="SSF51735">
    <property type="entry name" value="NAD(P)-binding Rossmann-fold domains"/>
    <property type="match status" value="1"/>
</dbReference>
<dbReference type="Proteomes" id="UP001139089">
    <property type="component" value="Unassembled WGS sequence"/>
</dbReference>
<keyword evidence="3" id="KW-1185">Reference proteome</keyword>
<name>A0A9X1T298_9HYPH</name>
<reference evidence="2" key="1">
    <citation type="submission" date="2021-12" db="EMBL/GenBank/DDBJ databases">
        <authorList>
            <person name="Li Y."/>
        </authorList>
    </citation>
    <scope>NUCLEOTIDE SEQUENCE</scope>
    <source>
        <strain evidence="2">DKSPLA3</strain>
    </source>
</reference>
<evidence type="ECO:0000313" key="2">
    <source>
        <dbReference type="EMBL" id="MCD7111312.1"/>
    </source>
</evidence>
<evidence type="ECO:0000313" key="3">
    <source>
        <dbReference type="Proteomes" id="UP001139089"/>
    </source>
</evidence>